<organism evidence="1 2">
    <name type="scientific">Tulasnella calospora MUT 4182</name>
    <dbReference type="NCBI Taxonomy" id="1051891"/>
    <lineage>
        <taxon>Eukaryota</taxon>
        <taxon>Fungi</taxon>
        <taxon>Dikarya</taxon>
        <taxon>Basidiomycota</taxon>
        <taxon>Agaricomycotina</taxon>
        <taxon>Agaricomycetes</taxon>
        <taxon>Cantharellales</taxon>
        <taxon>Tulasnellaceae</taxon>
        <taxon>Tulasnella</taxon>
    </lineage>
</organism>
<sequence length="530" mass="59506">MFRPGFHQNNPPKRINDLPPELIILILEAALDEVVKVSYYQGGHYLGTLKTLAAVCRTWKSTIQDTPSFWNVIESTITPNEMHYMLRKSEKCTLTFRHLMERFDYSGRNVRRRTGLDTSDFFDVASFNMSRCSSLSFAVKWYRQAVRVLGSPAPILREAVAIASDRDSVERIILFDGQAGMLENLWLSDIPIRWDLGLPPRLRRIKISYSDAPITWLPTPGQVVSALSTCGGIESFDLSGRSTVHGRLEWEELGVGGPMVELPMLKELKIENMSIAGSAYILQHLLTPPLRNLGLTQCLQRQVDTLTPLLYPPGPPLIESIRSALVCCEKVTLNVERKQCTLEIEGVGGHVYLLLQCADPDELTSWLAEELVSELSSVPELVLEASSSFPGPELRSLPKLMEALRNLVRLHCSQVYAAAGDLAEHLARPYQASDGWRWHWPGLKNLDLNDACHWNELALTMFRDRYGASQEEDGGTSVGTLKWRPSPLTSLRLGGMESMYPETFQEIVDIVGKEVLEEGAFVPEEHGWFG</sequence>
<reference evidence="1 2" key="1">
    <citation type="submission" date="2014-04" db="EMBL/GenBank/DDBJ databases">
        <authorList>
            <consortium name="DOE Joint Genome Institute"/>
            <person name="Kuo A."/>
            <person name="Girlanda M."/>
            <person name="Perotto S."/>
            <person name="Kohler A."/>
            <person name="Nagy L.G."/>
            <person name="Floudas D."/>
            <person name="Copeland A."/>
            <person name="Barry K.W."/>
            <person name="Cichocki N."/>
            <person name="Veneault-Fourrey C."/>
            <person name="LaButti K."/>
            <person name="Lindquist E.A."/>
            <person name="Lipzen A."/>
            <person name="Lundell T."/>
            <person name="Morin E."/>
            <person name="Murat C."/>
            <person name="Sun H."/>
            <person name="Tunlid A."/>
            <person name="Henrissat B."/>
            <person name="Grigoriev I.V."/>
            <person name="Hibbett D.S."/>
            <person name="Martin F."/>
            <person name="Nordberg H.P."/>
            <person name="Cantor M.N."/>
            <person name="Hua S.X."/>
        </authorList>
    </citation>
    <scope>NUCLEOTIDE SEQUENCE [LARGE SCALE GENOMIC DNA]</scope>
    <source>
        <strain evidence="1 2">MUT 4182</strain>
    </source>
</reference>
<proteinExistence type="predicted"/>
<protein>
    <submittedName>
        <fullName evidence="1">Uncharacterized protein</fullName>
    </submittedName>
</protein>
<evidence type="ECO:0000313" key="1">
    <source>
        <dbReference type="EMBL" id="KIO30816.1"/>
    </source>
</evidence>
<accession>A0A0C3QQL2</accession>
<dbReference type="SUPFAM" id="SSF52047">
    <property type="entry name" value="RNI-like"/>
    <property type="match status" value="1"/>
</dbReference>
<dbReference type="HOGENOM" id="CLU_519910_0_0_1"/>
<gene>
    <name evidence="1" type="ORF">M407DRAFT_20143</name>
</gene>
<dbReference type="OrthoDB" id="3246217at2759"/>
<reference evidence="2" key="2">
    <citation type="submission" date="2015-01" db="EMBL/GenBank/DDBJ databases">
        <title>Evolutionary Origins and Diversification of the Mycorrhizal Mutualists.</title>
        <authorList>
            <consortium name="DOE Joint Genome Institute"/>
            <consortium name="Mycorrhizal Genomics Consortium"/>
            <person name="Kohler A."/>
            <person name="Kuo A."/>
            <person name="Nagy L.G."/>
            <person name="Floudas D."/>
            <person name="Copeland A."/>
            <person name="Barry K.W."/>
            <person name="Cichocki N."/>
            <person name="Veneault-Fourrey C."/>
            <person name="LaButti K."/>
            <person name="Lindquist E.A."/>
            <person name="Lipzen A."/>
            <person name="Lundell T."/>
            <person name="Morin E."/>
            <person name="Murat C."/>
            <person name="Riley R."/>
            <person name="Ohm R."/>
            <person name="Sun H."/>
            <person name="Tunlid A."/>
            <person name="Henrissat B."/>
            <person name="Grigoriev I.V."/>
            <person name="Hibbett D.S."/>
            <person name="Martin F."/>
        </authorList>
    </citation>
    <scope>NUCLEOTIDE SEQUENCE [LARGE SCALE GENOMIC DNA]</scope>
    <source>
        <strain evidence="2">MUT 4182</strain>
    </source>
</reference>
<dbReference type="AlphaFoldDB" id="A0A0C3QQL2"/>
<name>A0A0C3QQL2_9AGAM</name>
<dbReference type="EMBL" id="KN822968">
    <property type="protein sequence ID" value="KIO30816.1"/>
    <property type="molecule type" value="Genomic_DNA"/>
</dbReference>
<evidence type="ECO:0000313" key="2">
    <source>
        <dbReference type="Proteomes" id="UP000054248"/>
    </source>
</evidence>
<dbReference type="Proteomes" id="UP000054248">
    <property type="component" value="Unassembled WGS sequence"/>
</dbReference>
<keyword evidence="2" id="KW-1185">Reference proteome</keyword>